<evidence type="ECO:0000313" key="6">
    <source>
        <dbReference type="Proteomes" id="UP000248480"/>
    </source>
</evidence>
<dbReference type="InterPro" id="IPR042269">
    <property type="entry name" value="Ser_carbopepase_S28_SKS"/>
</dbReference>
<keyword evidence="6" id="KW-1185">Reference proteome</keyword>
<protein>
    <submittedName>
        <fullName evidence="7">Thymus-specific serine protease-like</fullName>
    </submittedName>
</protein>
<dbReference type="GO" id="GO:0070008">
    <property type="term" value="F:serine-type exopeptidase activity"/>
    <property type="evidence" value="ECO:0007669"/>
    <property type="project" value="InterPro"/>
</dbReference>
<evidence type="ECO:0000256" key="2">
    <source>
        <dbReference type="ARBA" id="ARBA00022670"/>
    </source>
</evidence>
<reference evidence="7" key="1">
    <citation type="submission" date="2025-08" db="UniProtKB">
        <authorList>
            <consortium name="RefSeq"/>
        </authorList>
    </citation>
    <scope>IDENTIFICATION</scope>
</reference>
<evidence type="ECO:0000256" key="4">
    <source>
        <dbReference type="ARBA" id="ARBA00022801"/>
    </source>
</evidence>
<evidence type="ECO:0000256" key="3">
    <source>
        <dbReference type="ARBA" id="ARBA00022729"/>
    </source>
</evidence>
<comment type="similarity">
    <text evidence="1">Belongs to the peptidase S28 family.</text>
</comment>
<sequence>MDQLFIVEKIMLVTAITVQANRKSNTTKRKMGEMTTDEFCEKMTNTSLGSPYHRYASVIRTTLRNKGFSCYPASYKESVNAFSSSSLDRNTYKTAKPWLYQSCTEFGYFFTTDLKNQSFTGLPLRYFAKKCSDVFGSVFNSDSLIRGAMVTNRYYGGLNVNGSKIIFLNGANDPWYHLGVTKDISDDLLAVFIKGNFVVNG</sequence>
<proteinExistence type="inferred from homology"/>
<dbReference type="PANTHER" id="PTHR11010">
    <property type="entry name" value="PROTEASE S28 PRO-X CARBOXYPEPTIDASE-RELATED"/>
    <property type="match status" value="1"/>
</dbReference>
<dbReference type="GeneID" id="101347079"/>
<dbReference type="InterPro" id="IPR029058">
    <property type="entry name" value="AB_hydrolase_fold"/>
</dbReference>
<keyword evidence="2" id="KW-0645">Protease</keyword>
<name>A0A2Y9R5Z9_TRIMA</name>
<dbReference type="Proteomes" id="UP000248480">
    <property type="component" value="Unplaced"/>
</dbReference>
<dbReference type="AlphaFoldDB" id="A0A2Y9R5Z9"/>
<dbReference type="RefSeq" id="XP_023586988.1">
    <property type="nucleotide sequence ID" value="XM_023731220.1"/>
</dbReference>
<evidence type="ECO:0000256" key="1">
    <source>
        <dbReference type="ARBA" id="ARBA00011079"/>
    </source>
</evidence>
<organism evidence="6 7">
    <name type="scientific">Trichechus manatus latirostris</name>
    <name type="common">Florida manatee</name>
    <dbReference type="NCBI Taxonomy" id="127582"/>
    <lineage>
        <taxon>Eukaryota</taxon>
        <taxon>Metazoa</taxon>
        <taxon>Chordata</taxon>
        <taxon>Craniata</taxon>
        <taxon>Vertebrata</taxon>
        <taxon>Euteleostomi</taxon>
        <taxon>Mammalia</taxon>
        <taxon>Eutheria</taxon>
        <taxon>Afrotheria</taxon>
        <taxon>Sirenia</taxon>
        <taxon>Trichechidae</taxon>
        <taxon>Trichechus</taxon>
    </lineage>
</organism>
<keyword evidence="4" id="KW-0378">Hydrolase</keyword>
<accession>A0A2Y9R5Z9</accession>
<dbReference type="InterPro" id="IPR008758">
    <property type="entry name" value="Peptidase_S28"/>
</dbReference>
<dbReference type="KEGG" id="tmu:101347079"/>
<keyword evidence="3" id="KW-0732">Signal</keyword>
<dbReference type="GO" id="GO:0006508">
    <property type="term" value="P:proteolysis"/>
    <property type="evidence" value="ECO:0007669"/>
    <property type="project" value="UniProtKB-KW"/>
</dbReference>
<keyword evidence="5" id="KW-0325">Glycoprotein</keyword>
<evidence type="ECO:0000256" key="5">
    <source>
        <dbReference type="ARBA" id="ARBA00023180"/>
    </source>
</evidence>
<dbReference type="Gene3D" id="3.40.50.1820">
    <property type="entry name" value="alpha/beta hydrolase"/>
    <property type="match status" value="1"/>
</dbReference>
<evidence type="ECO:0000313" key="7">
    <source>
        <dbReference type="RefSeq" id="XP_023586988.1"/>
    </source>
</evidence>
<dbReference type="Pfam" id="PF05577">
    <property type="entry name" value="Peptidase_S28"/>
    <property type="match status" value="1"/>
</dbReference>
<gene>
    <name evidence="7" type="primary">LOC101347079</name>
</gene>
<dbReference type="PANTHER" id="PTHR11010:SF117">
    <property type="entry name" value="SERINE PROTEASE 16"/>
    <property type="match status" value="1"/>
</dbReference>
<dbReference type="Gene3D" id="1.20.120.980">
    <property type="entry name" value="Serine carboxypeptidase S28, SKS domain"/>
    <property type="match status" value="1"/>
</dbReference>
<dbReference type="GO" id="GO:0008239">
    <property type="term" value="F:dipeptidyl-peptidase activity"/>
    <property type="evidence" value="ECO:0007669"/>
    <property type="project" value="TreeGrafter"/>
</dbReference>
<dbReference type="InParanoid" id="A0A2Y9R5Z9"/>